<evidence type="ECO:0000313" key="4">
    <source>
        <dbReference type="Proteomes" id="UP000253061"/>
    </source>
</evidence>
<name>A0A367VAM4_9PROT</name>
<comment type="caution">
    <text evidence="3">The sequence shown here is derived from an EMBL/GenBank/DDBJ whole genome shotgun (WGS) entry which is preliminary data.</text>
</comment>
<dbReference type="AlphaFoldDB" id="A0A367VAM4"/>
<dbReference type="NCBIfam" id="NF037995">
    <property type="entry name" value="TRAP_S1"/>
    <property type="match status" value="1"/>
</dbReference>
<reference evidence="3 4" key="1">
    <citation type="submission" date="2014-07" db="EMBL/GenBank/DDBJ databases">
        <title>Draft genome sequence of Thalassospira profundimaris R8-17.</title>
        <authorList>
            <person name="Lai Q."/>
            <person name="Shao Z."/>
        </authorList>
    </citation>
    <scope>NUCLEOTIDE SEQUENCE [LARGE SCALE GENOMIC DNA]</scope>
    <source>
        <strain evidence="3 4">R8-17</strain>
    </source>
</reference>
<protein>
    <submittedName>
        <fullName evidence="3">C4-dicarboxylate ABC transporter</fullName>
    </submittedName>
</protein>
<organism evidence="3 4">
    <name type="scientific">Thalassospira profundimaris</name>
    <dbReference type="NCBI Taxonomy" id="502049"/>
    <lineage>
        <taxon>Bacteria</taxon>
        <taxon>Pseudomonadati</taxon>
        <taxon>Pseudomonadota</taxon>
        <taxon>Alphaproteobacteria</taxon>
        <taxon>Rhodospirillales</taxon>
        <taxon>Thalassospiraceae</taxon>
        <taxon>Thalassospira</taxon>
    </lineage>
</organism>
<feature type="signal peptide" evidence="2">
    <location>
        <begin position="1"/>
        <end position="26"/>
    </location>
</feature>
<dbReference type="PANTHER" id="PTHR33376:SF15">
    <property type="entry name" value="BLL6794 PROTEIN"/>
    <property type="match status" value="1"/>
</dbReference>
<evidence type="ECO:0000256" key="1">
    <source>
        <dbReference type="ARBA" id="ARBA00022729"/>
    </source>
</evidence>
<dbReference type="InterPro" id="IPR038404">
    <property type="entry name" value="TRAP_DctP_sf"/>
</dbReference>
<dbReference type="RefSeq" id="WP_062955847.1">
    <property type="nucleotide sequence ID" value="NZ_JPWB01000004.1"/>
</dbReference>
<dbReference type="EMBL" id="JPWB01000004">
    <property type="protein sequence ID" value="RCK22278.1"/>
    <property type="molecule type" value="Genomic_DNA"/>
</dbReference>
<dbReference type="Proteomes" id="UP000253061">
    <property type="component" value="Unassembled WGS sequence"/>
</dbReference>
<sequence length="342" mass="37606">MKRLKLGSVIALASVAAMSAISGASAQEVNFRLAHWLPPTHPVQTMGLEDWTNSIRDASGGKIDFTIFPAQQLGSAPDHYDMTRDGIADIGYINPGYQAGRFPIYGLTEVPFNVKDAVNGSVALHKWYANYAEQEMPEVKLCLVNPHDPGTIHSKMPVRVPEDINGHAVRPAHATMARFVNLLGGASVQVPAPEAREAIAKGTADAITFPWNSIYIFGIDQETKYHLDMPFYVSSQILVINRGVYDGLSAENRKVMDDHCTPEWSGRFSKGWAENEASGRDKMMASGDHELYQPTADELQQWRDAAEPLVAQWRESVTAKGGDADAIYKAFIDALQAENAKY</sequence>
<gene>
    <name evidence="3" type="ORF">TH6_11470</name>
</gene>
<evidence type="ECO:0000313" key="3">
    <source>
        <dbReference type="EMBL" id="RCK22278.1"/>
    </source>
</evidence>
<dbReference type="PANTHER" id="PTHR33376">
    <property type="match status" value="1"/>
</dbReference>
<proteinExistence type="predicted"/>
<keyword evidence="1 2" id="KW-0732">Signal</keyword>
<accession>A0A367VAM4</accession>
<dbReference type="Pfam" id="PF03480">
    <property type="entry name" value="DctP"/>
    <property type="match status" value="1"/>
</dbReference>
<evidence type="ECO:0000256" key="2">
    <source>
        <dbReference type="SAM" id="SignalP"/>
    </source>
</evidence>
<dbReference type="InterPro" id="IPR018389">
    <property type="entry name" value="DctP_fam"/>
</dbReference>
<feature type="chain" id="PRO_5016768484" evidence="2">
    <location>
        <begin position="27"/>
        <end position="342"/>
    </location>
</feature>
<dbReference type="GO" id="GO:0055085">
    <property type="term" value="P:transmembrane transport"/>
    <property type="evidence" value="ECO:0007669"/>
    <property type="project" value="InterPro"/>
</dbReference>
<dbReference type="CDD" id="cd13665">
    <property type="entry name" value="PBP2_TRAP_Dctp3_4"/>
    <property type="match status" value="1"/>
</dbReference>
<dbReference type="Gene3D" id="3.40.190.170">
    <property type="entry name" value="Bacterial extracellular solute-binding protein, family 7"/>
    <property type="match status" value="1"/>
</dbReference>